<evidence type="ECO:0000256" key="5">
    <source>
        <dbReference type="ARBA" id="ARBA00038359"/>
    </source>
</evidence>
<gene>
    <name evidence="8" type="ORF">CCHLO57077_00015668</name>
</gene>
<feature type="transmembrane region" description="Helical" evidence="6">
    <location>
        <begin position="216"/>
        <end position="238"/>
    </location>
</feature>
<name>A0AA35M0F3_9HYPO</name>
<keyword evidence="4 6" id="KW-0472">Membrane</keyword>
<evidence type="ECO:0000313" key="9">
    <source>
        <dbReference type="Proteomes" id="UP001160390"/>
    </source>
</evidence>
<dbReference type="InterPro" id="IPR049326">
    <property type="entry name" value="Rhodopsin_dom_fungi"/>
</dbReference>
<feature type="transmembrane region" description="Helical" evidence="6">
    <location>
        <begin position="132"/>
        <end position="151"/>
    </location>
</feature>
<feature type="transmembrane region" description="Helical" evidence="6">
    <location>
        <begin position="292"/>
        <end position="318"/>
    </location>
</feature>
<keyword evidence="2 6" id="KW-0812">Transmembrane</keyword>
<reference evidence="8" key="1">
    <citation type="submission" date="2023-01" db="EMBL/GenBank/DDBJ databases">
        <authorList>
            <person name="Piombo E."/>
        </authorList>
    </citation>
    <scope>NUCLEOTIDE SEQUENCE</scope>
</reference>
<keyword evidence="3 6" id="KW-1133">Transmembrane helix</keyword>
<dbReference type="GO" id="GO:0016020">
    <property type="term" value="C:membrane"/>
    <property type="evidence" value="ECO:0007669"/>
    <property type="project" value="UniProtKB-SubCell"/>
</dbReference>
<proteinExistence type="inferred from homology"/>
<evidence type="ECO:0000259" key="7">
    <source>
        <dbReference type="Pfam" id="PF20684"/>
    </source>
</evidence>
<evidence type="ECO:0000256" key="1">
    <source>
        <dbReference type="ARBA" id="ARBA00004141"/>
    </source>
</evidence>
<dbReference type="PANTHER" id="PTHR33048:SF158">
    <property type="entry name" value="MEMBRANE PROTEIN PTH11-LIKE, PUTATIVE-RELATED"/>
    <property type="match status" value="1"/>
</dbReference>
<evidence type="ECO:0000256" key="6">
    <source>
        <dbReference type="SAM" id="Phobius"/>
    </source>
</evidence>
<feature type="transmembrane region" description="Helical" evidence="6">
    <location>
        <begin position="163"/>
        <end position="183"/>
    </location>
</feature>
<feature type="transmembrane region" description="Helical" evidence="6">
    <location>
        <begin position="250"/>
        <end position="272"/>
    </location>
</feature>
<dbReference type="Proteomes" id="UP001160390">
    <property type="component" value="Unassembled WGS sequence"/>
</dbReference>
<dbReference type="InterPro" id="IPR052337">
    <property type="entry name" value="SAT4-like"/>
</dbReference>
<sequence length="429" mass="47240">MDSLGLDLSNIPAGIPPAGHTPNFVDPPSLGNMPKIFTYVTLPPMLILFTMRIFTRIKTSRTGIDDCKALPAAIIWHDDENITFAYYANSQIYALLIDEVAGPHMYDIPVSKLTTSYAEVMLLLQPNTVTQGAFYFIASMFIKTAILALYLRIFSPSPVAKKLLWIGIAVTAIFYLTSMSVFLGHCVPRPADFASGGYLSLQTSARCFKVSGPVSLASGIVGTIIDFYVLVLPIVFLWSLRTSFRKKAGIAGVFLAGIVSRACVLSIIGTVYRMKIFVSKNLMEQDLTWNSMPIYATCIAEINIGIACSCIPIVFVHFKSLGNLSGSWLSKIRYMSGRKDSSGRGGSTDKQILDSHEIEMGPAASLPQVPKGTMTGVRSFMRNFNRTNKVHMTQTGLLSVDSLEYTYHDQLQRELRYPASRDGPPQQQP</sequence>
<organism evidence="8 9">
    <name type="scientific">Clonostachys chloroleuca</name>
    <dbReference type="NCBI Taxonomy" id="1926264"/>
    <lineage>
        <taxon>Eukaryota</taxon>
        <taxon>Fungi</taxon>
        <taxon>Dikarya</taxon>
        <taxon>Ascomycota</taxon>
        <taxon>Pezizomycotina</taxon>
        <taxon>Sordariomycetes</taxon>
        <taxon>Hypocreomycetidae</taxon>
        <taxon>Hypocreales</taxon>
        <taxon>Bionectriaceae</taxon>
        <taxon>Clonostachys</taxon>
    </lineage>
</organism>
<evidence type="ECO:0000313" key="8">
    <source>
        <dbReference type="EMBL" id="CAI6088148.1"/>
    </source>
</evidence>
<keyword evidence="9" id="KW-1185">Reference proteome</keyword>
<evidence type="ECO:0000256" key="2">
    <source>
        <dbReference type="ARBA" id="ARBA00022692"/>
    </source>
</evidence>
<comment type="caution">
    <text evidence="8">The sequence shown here is derived from an EMBL/GenBank/DDBJ whole genome shotgun (WGS) entry which is preliminary data.</text>
</comment>
<accession>A0AA35M0F3</accession>
<comment type="subcellular location">
    <subcellularLocation>
        <location evidence="1">Membrane</location>
        <topology evidence="1">Multi-pass membrane protein</topology>
    </subcellularLocation>
</comment>
<dbReference type="Pfam" id="PF20684">
    <property type="entry name" value="Fung_rhodopsin"/>
    <property type="match status" value="1"/>
</dbReference>
<feature type="transmembrane region" description="Helical" evidence="6">
    <location>
        <begin position="36"/>
        <end position="54"/>
    </location>
</feature>
<evidence type="ECO:0000256" key="4">
    <source>
        <dbReference type="ARBA" id="ARBA00023136"/>
    </source>
</evidence>
<dbReference type="PANTHER" id="PTHR33048">
    <property type="entry name" value="PTH11-LIKE INTEGRAL MEMBRANE PROTEIN (AFU_ORTHOLOGUE AFUA_5G11245)"/>
    <property type="match status" value="1"/>
</dbReference>
<feature type="domain" description="Rhodopsin" evidence="7">
    <location>
        <begin position="51"/>
        <end position="314"/>
    </location>
</feature>
<protein>
    <recommendedName>
        <fullName evidence="7">Rhodopsin domain-containing protein</fullName>
    </recommendedName>
</protein>
<dbReference type="AlphaFoldDB" id="A0AA35M0F3"/>
<dbReference type="EMBL" id="CABFNP030000813">
    <property type="protein sequence ID" value="CAI6088148.1"/>
    <property type="molecule type" value="Genomic_DNA"/>
</dbReference>
<comment type="similarity">
    <text evidence="5">Belongs to the SAT4 family.</text>
</comment>
<evidence type="ECO:0000256" key="3">
    <source>
        <dbReference type="ARBA" id="ARBA00022989"/>
    </source>
</evidence>